<accession>A0A3R9P1N0</accession>
<gene>
    <name evidence="2" type="ORF">D7Z54_33770</name>
</gene>
<dbReference type="SUPFAM" id="SSF53300">
    <property type="entry name" value="vWA-like"/>
    <property type="match status" value="1"/>
</dbReference>
<dbReference type="EMBL" id="RBVX01000112">
    <property type="protein sequence ID" value="RSL28962.1"/>
    <property type="molecule type" value="Genomic_DNA"/>
</dbReference>
<reference evidence="2 3" key="1">
    <citation type="submission" date="2018-10" db="EMBL/GenBank/DDBJ databases">
        <title>Draft genome sequence of Bacillus salarius IM0101, isolated from a hypersaline soil in Inner Mongolia, China.</title>
        <authorList>
            <person name="Yamprayoonswat W."/>
            <person name="Boonvisut S."/>
            <person name="Jumpathong W."/>
            <person name="Sittihan S."/>
            <person name="Ruangsuj P."/>
            <person name="Wanthongcharoen S."/>
            <person name="Thongpramul N."/>
            <person name="Pimmason S."/>
            <person name="Yu B."/>
            <person name="Yasawong M."/>
        </authorList>
    </citation>
    <scope>NUCLEOTIDE SEQUENCE [LARGE SCALE GENOMIC DNA]</scope>
    <source>
        <strain evidence="2 3">IM0101</strain>
    </source>
</reference>
<dbReference type="OrthoDB" id="2960279at2"/>
<feature type="non-terminal residue" evidence="2">
    <location>
        <position position="1"/>
    </location>
</feature>
<keyword evidence="3" id="KW-1185">Reference proteome</keyword>
<evidence type="ECO:0000313" key="3">
    <source>
        <dbReference type="Proteomes" id="UP000275076"/>
    </source>
</evidence>
<evidence type="ECO:0000259" key="1">
    <source>
        <dbReference type="Pfam" id="PF13519"/>
    </source>
</evidence>
<feature type="domain" description="VWFA" evidence="1">
    <location>
        <begin position="55"/>
        <end position="147"/>
    </location>
</feature>
<dbReference type="Proteomes" id="UP000275076">
    <property type="component" value="Unassembled WGS sequence"/>
</dbReference>
<proteinExistence type="predicted"/>
<dbReference type="Gene3D" id="3.40.50.410">
    <property type="entry name" value="von Willebrand factor, type A domain"/>
    <property type="match status" value="1"/>
</dbReference>
<dbReference type="RefSeq" id="WP_143006054.1">
    <property type="nucleotide sequence ID" value="NZ_RBVX01000112.1"/>
</dbReference>
<evidence type="ECO:0000313" key="2">
    <source>
        <dbReference type="EMBL" id="RSL28962.1"/>
    </source>
</evidence>
<comment type="caution">
    <text evidence="2">The sequence shown here is derived from an EMBL/GenBank/DDBJ whole genome shotgun (WGS) entry which is preliminary data.</text>
</comment>
<dbReference type="AlphaFoldDB" id="A0A3R9P1N0"/>
<protein>
    <submittedName>
        <fullName evidence="2">VWA domain-containing protein</fullName>
    </submittedName>
</protein>
<dbReference type="CDD" id="cd00198">
    <property type="entry name" value="vWFA"/>
    <property type="match status" value="1"/>
</dbReference>
<organism evidence="2 3">
    <name type="scientific">Salibacterium salarium</name>
    <dbReference type="NCBI Taxonomy" id="284579"/>
    <lineage>
        <taxon>Bacteria</taxon>
        <taxon>Bacillati</taxon>
        <taxon>Bacillota</taxon>
        <taxon>Bacilli</taxon>
        <taxon>Bacillales</taxon>
        <taxon>Bacillaceae</taxon>
    </lineage>
</organism>
<dbReference type="InterPro" id="IPR036465">
    <property type="entry name" value="vWFA_dom_sf"/>
</dbReference>
<dbReference type="Pfam" id="PF13519">
    <property type="entry name" value="VWA_2"/>
    <property type="match status" value="1"/>
</dbReference>
<dbReference type="InterPro" id="IPR002035">
    <property type="entry name" value="VWF_A"/>
</dbReference>
<sequence>MVTKQAMTQTLQGVVHGELHHILGEEREMEDLPPDKRGEVMEVVDDLGETVSLEVLILVDTSASMKPKLPMVQEALSDLSISLNSRTGNNHFALFLFPGKRKETEKVLDWTPKIDSLTDTFHRLTTGGVTPTGPALKSALYHFEKRRDKRSLIDDGEDEFPIEESGF</sequence>
<name>A0A3R9P1N0_9BACI</name>